<evidence type="ECO:0000313" key="1">
    <source>
        <dbReference type="EMBL" id="MCX5466183.1"/>
    </source>
</evidence>
<accession>A0A9X3DPR8</accession>
<dbReference type="Proteomes" id="UP001146019">
    <property type="component" value="Unassembled WGS sequence"/>
</dbReference>
<dbReference type="EMBL" id="JAPKMY010000001">
    <property type="protein sequence ID" value="MCX5466183.1"/>
    <property type="molecule type" value="Genomic_DNA"/>
</dbReference>
<gene>
    <name evidence="1" type="ORF">OSH00_00265</name>
</gene>
<dbReference type="RefSeq" id="WP_266128745.1">
    <property type="nucleotide sequence ID" value="NZ_JAPKMY010000001.1"/>
</dbReference>
<comment type="caution">
    <text evidence="1">The sequence shown here is derived from an EMBL/GenBank/DDBJ whole genome shotgun (WGS) entry which is preliminary data.</text>
</comment>
<sequence length="347" mass="37663">MYGLKKIVLIFIGLTVNIGVNSAEKQEGQRQYASQSADCISLNVIDPIQGVFNLKNICSFKVNLKYTLSQSQVFSGTYTTLLPNESTFVTGKKDERADFIICEFPDIPEKIGGNCIGTKRATYTGSLVNSGQIVKIQDDDIDTLMDKAQKEGDTKLNQINNNTIASLNQAQQNYDEALAKGNKIASSLQSYTNRINSSGLTANNIGLTSKNTEKASTLNIVQNILSEYVNKQNSIGMDKYSSANTALETRQSKASFNGITASDFSGDVNCTDDYLVSNTQPLIQELSVGASNIGACEGAKRFKILQLKILDLTKHCRSNTVGIMEVREGAIKAIQEANETIEGICGS</sequence>
<reference evidence="1" key="1">
    <citation type="submission" date="2022-11" db="EMBL/GenBank/DDBJ databases">
        <title>Biodiversity and phylogenetic relationships of bacteria.</title>
        <authorList>
            <person name="Machado R.A.R."/>
            <person name="Bhat A."/>
            <person name="Loulou A."/>
            <person name="Kallel S."/>
        </authorList>
    </citation>
    <scope>NUCLEOTIDE SEQUENCE</scope>
    <source>
        <strain evidence="1">A-IN1</strain>
    </source>
</reference>
<proteinExistence type="predicted"/>
<name>A0A9X3DPR8_9GAMM</name>
<keyword evidence="2" id="KW-1185">Reference proteome</keyword>
<evidence type="ECO:0000313" key="2">
    <source>
        <dbReference type="Proteomes" id="UP001146019"/>
    </source>
</evidence>
<dbReference type="AlphaFoldDB" id="A0A9X3DPR8"/>
<protein>
    <submittedName>
        <fullName evidence="1">Uncharacterized protein</fullName>
    </submittedName>
</protein>
<organism evidence="1 2">
    <name type="scientific">Acinetobacter nematophilus</name>
    <dbReference type="NCBI Taxonomy" id="2994642"/>
    <lineage>
        <taxon>Bacteria</taxon>
        <taxon>Pseudomonadati</taxon>
        <taxon>Pseudomonadota</taxon>
        <taxon>Gammaproteobacteria</taxon>
        <taxon>Moraxellales</taxon>
        <taxon>Moraxellaceae</taxon>
        <taxon>Acinetobacter</taxon>
    </lineage>
</organism>